<gene>
    <name evidence="2" type="ORF">R3P38DRAFT_2781591</name>
</gene>
<sequence>MKCAGKEVNPLKMRCMEHAVHLAAKHFVSHVSPISAKAIVAKAKKLRKQLKAANPDLDDDEIDALLAAEDGEPENEDSDGDIDGEGDGPRPKDALGKSLALVKQIRASPQAQAFFKKMCRESGVPTINRFVLLADDSPEVPNLVKKSYATFRLSTQDWDQLERIREVLQEPANIQQSFSSSRFSTVWRTLPLLEAMAETWRNMAATERFADMRESILAGLDNLEKWYGKTDDTDVYFICLCKS</sequence>
<dbReference type="AlphaFoldDB" id="A0AAW0B5Z4"/>
<dbReference type="EMBL" id="JAWWNJ010000040">
    <property type="protein sequence ID" value="KAK7020980.1"/>
    <property type="molecule type" value="Genomic_DNA"/>
</dbReference>
<reference evidence="2 3" key="1">
    <citation type="journal article" date="2024" name="J Genomics">
        <title>Draft genome sequencing and assembly of Favolaschia claudopus CIRM-BRFM 2984 isolated from oak limbs.</title>
        <authorList>
            <person name="Navarro D."/>
            <person name="Drula E."/>
            <person name="Chaduli D."/>
            <person name="Cazenave R."/>
            <person name="Ahrendt S."/>
            <person name="Wang J."/>
            <person name="Lipzen A."/>
            <person name="Daum C."/>
            <person name="Barry K."/>
            <person name="Grigoriev I.V."/>
            <person name="Favel A."/>
            <person name="Rosso M.N."/>
            <person name="Martin F."/>
        </authorList>
    </citation>
    <scope>NUCLEOTIDE SEQUENCE [LARGE SCALE GENOMIC DNA]</scope>
    <source>
        <strain evidence="2 3">CIRM-BRFM 2984</strain>
    </source>
</reference>
<keyword evidence="3" id="KW-1185">Reference proteome</keyword>
<accession>A0AAW0B5Z4</accession>
<feature type="region of interest" description="Disordered" evidence="1">
    <location>
        <begin position="68"/>
        <end position="94"/>
    </location>
</feature>
<proteinExistence type="predicted"/>
<evidence type="ECO:0000256" key="1">
    <source>
        <dbReference type="SAM" id="MobiDB-lite"/>
    </source>
</evidence>
<dbReference type="SUPFAM" id="SSF53098">
    <property type="entry name" value="Ribonuclease H-like"/>
    <property type="match status" value="1"/>
</dbReference>
<protein>
    <submittedName>
        <fullName evidence="2">Uncharacterized protein</fullName>
    </submittedName>
</protein>
<evidence type="ECO:0000313" key="3">
    <source>
        <dbReference type="Proteomes" id="UP001362999"/>
    </source>
</evidence>
<evidence type="ECO:0000313" key="2">
    <source>
        <dbReference type="EMBL" id="KAK7020980.1"/>
    </source>
</evidence>
<feature type="compositionally biased region" description="Acidic residues" evidence="1">
    <location>
        <begin position="68"/>
        <end position="86"/>
    </location>
</feature>
<dbReference type="InterPro" id="IPR012337">
    <property type="entry name" value="RNaseH-like_sf"/>
</dbReference>
<dbReference type="Proteomes" id="UP001362999">
    <property type="component" value="Unassembled WGS sequence"/>
</dbReference>
<comment type="caution">
    <text evidence="2">The sequence shown here is derived from an EMBL/GenBank/DDBJ whole genome shotgun (WGS) entry which is preliminary data.</text>
</comment>
<name>A0AAW0B5Z4_9AGAR</name>
<organism evidence="2 3">
    <name type="scientific">Favolaschia claudopus</name>
    <dbReference type="NCBI Taxonomy" id="2862362"/>
    <lineage>
        <taxon>Eukaryota</taxon>
        <taxon>Fungi</taxon>
        <taxon>Dikarya</taxon>
        <taxon>Basidiomycota</taxon>
        <taxon>Agaricomycotina</taxon>
        <taxon>Agaricomycetes</taxon>
        <taxon>Agaricomycetidae</taxon>
        <taxon>Agaricales</taxon>
        <taxon>Marasmiineae</taxon>
        <taxon>Mycenaceae</taxon>
        <taxon>Favolaschia</taxon>
    </lineage>
</organism>